<dbReference type="GO" id="GO:0019843">
    <property type="term" value="F:rRNA binding"/>
    <property type="evidence" value="ECO:0007669"/>
    <property type="project" value="InterPro"/>
</dbReference>
<dbReference type="Gene3D" id="3.30.70.60">
    <property type="match status" value="1"/>
</dbReference>
<dbReference type="InterPro" id="IPR000529">
    <property type="entry name" value="Ribosomal_bS6"/>
</dbReference>
<dbReference type="InterPro" id="IPR035980">
    <property type="entry name" value="Ribosomal_bS6_sf"/>
</dbReference>
<dbReference type="Proteomes" id="UP000247498">
    <property type="component" value="Unassembled WGS sequence"/>
</dbReference>
<dbReference type="AlphaFoldDB" id="A0A2V0P3L0"/>
<accession>A0A2V0P3L0</accession>
<keyword evidence="2" id="KW-0687">Ribonucleoprotein</keyword>
<comment type="similarity">
    <text evidence="1">Belongs to the bacterial ribosomal protein bS6 family.</text>
</comment>
<dbReference type="SUPFAM" id="SSF54995">
    <property type="entry name" value="Ribosomal protein S6"/>
    <property type="match status" value="1"/>
</dbReference>
<keyword evidence="3" id="KW-1185">Reference proteome</keyword>
<comment type="caution">
    <text evidence="2">The sequence shown here is derived from an EMBL/GenBank/DDBJ whole genome shotgun (WGS) entry which is preliminary data.</text>
</comment>
<dbReference type="InterPro" id="IPR014717">
    <property type="entry name" value="Transl_elong_EF1B/ribsomal_bS6"/>
</dbReference>
<dbReference type="InParanoid" id="A0A2V0P3L0"/>
<evidence type="ECO:0000313" key="2">
    <source>
        <dbReference type="EMBL" id="GBF94448.1"/>
    </source>
</evidence>
<evidence type="ECO:0000256" key="1">
    <source>
        <dbReference type="ARBA" id="ARBA00009512"/>
    </source>
</evidence>
<reference evidence="2 3" key="1">
    <citation type="journal article" date="2018" name="Sci. Rep.">
        <title>Raphidocelis subcapitata (=Pseudokirchneriella subcapitata) provides an insight into genome evolution and environmental adaptations in the Sphaeropleales.</title>
        <authorList>
            <person name="Suzuki S."/>
            <person name="Yamaguchi H."/>
            <person name="Nakajima N."/>
            <person name="Kawachi M."/>
        </authorList>
    </citation>
    <scope>NUCLEOTIDE SEQUENCE [LARGE SCALE GENOMIC DNA]</scope>
    <source>
        <strain evidence="2 3">NIES-35</strain>
    </source>
</reference>
<keyword evidence="2" id="KW-0689">Ribosomal protein</keyword>
<evidence type="ECO:0000313" key="3">
    <source>
        <dbReference type="Proteomes" id="UP000247498"/>
    </source>
</evidence>
<sequence length="181" mass="20602">MLQRQAAARCTRTSAPFTAAAFPVPCRVRSSSRVARSSSPQLPRAAAVEAEPEFDYKTRQYDPKDLASVEQDPELLKLPKGYHWYETMLVLKGTLGDEERDKELAKFEAFLNKEQCMHINALVRNRSRLAYPMKGNQWEGIYVLYTYAAKRSTARAVQQLLANPEAGSEDVLLRFCTFCKF</sequence>
<dbReference type="EMBL" id="BDRX01000051">
    <property type="protein sequence ID" value="GBF94448.1"/>
    <property type="molecule type" value="Genomic_DNA"/>
</dbReference>
<dbReference type="FunCoup" id="A0A2V0P3L0">
    <property type="interactions" value="500"/>
</dbReference>
<dbReference type="GO" id="GO:0006412">
    <property type="term" value="P:translation"/>
    <property type="evidence" value="ECO:0007669"/>
    <property type="project" value="InterPro"/>
</dbReference>
<dbReference type="GO" id="GO:0003735">
    <property type="term" value="F:structural constituent of ribosome"/>
    <property type="evidence" value="ECO:0007669"/>
    <property type="project" value="InterPro"/>
</dbReference>
<gene>
    <name evidence="2" type="ORF">Rsub_07262</name>
</gene>
<dbReference type="GO" id="GO:0005840">
    <property type="term" value="C:ribosome"/>
    <property type="evidence" value="ECO:0007669"/>
    <property type="project" value="UniProtKB-KW"/>
</dbReference>
<dbReference type="STRING" id="307507.A0A2V0P3L0"/>
<dbReference type="OrthoDB" id="2014413at2759"/>
<name>A0A2V0P3L0_9CHLO</name>
<dbReference type="Pfam" id="PF01250">
    <property type="entry name" value="Ribosomal_S6"/>
    <property type="match status" value="1"/>
</dbReference>
<organism evidence="2 3">
    <name type="scientific">Raphidocelis subcapitata</name>
    <dbReference type="NCBI Taxonomy" id="307507"/>
    <lineage>
        <taxon>Eukaryota</taxon>
        <taxon>Viridiplantae</taxon>
        <taxon>Chlorophyta</taxon>
        <taxon>core chlorophytes</taxon>
        <taxon>Chlorophyceae</taxon>
        <taxon>CS clade</taxon>
        <taxon>Sphaeropleales</taxon>
        <taxon>Selenastraceae</taxon>
        <taxon>Raphidocelis</taxon>
    </lineage>
</organism>
<protein>
    <submittedName>
        <fullName evidence="2">30S ribosomal protein S6</fullName>
    </submittedName>
</protein>
<proteinExistence type="inferred from homology"/>